<reference evidence="3" key="1">
    <citation type="journal article" date="2019" name="Int. J. Syst. Evol. Microbiol.">
        <title>The Global Catalogue of Microorganisms (GCM) 10K type strain sequencing project: providing services to taxonomists for standard genome sequencing and annotation.</title>
        <authorList>
            <consortium name="The Broad Institute Genomics Platform"/>
            <consortium name="The Broad Institute Genome Sequencing Center for Infectious Disease"/>
            <person name="Wu L."/>
            <person name="Ma J."/>
        </authorList>
    </citation>
    <scope>NUCLEOTIDE SEQUENCE [LARGE SCALE GENOMIC DNA]</scope>
    <source>
        <strain evidence="3">CGMCC 1.6784</strain>
    </source>
</reference>
<name>A0ABQ2J6B9_9SPHN</name>
<comment type="caution">
    <text evidence="2">The sequence shown here is derived from an EMBL/GenBank/DDBJ whole genome shotgun (WGS) entry which is preliminary data.</text>
</comment>
<gene>
    <name evidence="2" type="ORF">GCM10011349_02100</name>
</gene>
<evidence type="ECO:0000313" key="2">
    <source>
        <dbReference type="EMBL" id="GGN40835.1"/>
    </source>
</evidence>
<accession>A0ABQ2J6B9</accession>
<keyword evidence="1" id="KW-1133">Transmembrane helix</keyword>
<proteinExistence type="predicted"/>
<organism evidence="2 3">
    <name type="scientific">Novosphingobium indicum</name>
    <dbReference type="NCBI Taxonomy" id="462949"/>
    <lineage>
        <taxon>Bacteria</taxon>
        <taxon>Pseudomonadati</taxon>
        <taxon>Pseudomonadota</taxon>
        <taxon>Alphaproteobacteria</taxon>
        <taxon>Sphingomonadales</taxon>
        <taxon>Sphingomonadaceae</taxon>
        <taxon>Novosphingobium</taxon>
    </lineage>
</organism>
<feature type="transmembrane region" description="Helical" evidence="1">
    <location>
        <begin position="68"/>
        <end position="85"/>
    </location>
</feature>
<dbReference type="EMBL" id="BMLK01000001">
    <property type="protein sequence ID" value="GGN40835.1"/>
    <property type="molecule type" value="Genomic_DNA"/>
</dbReference>
<dbReference type="Proteomes" id="UP000605099">
    <property type="component" value="Unassembled WGS sequence"/>
</dbReference>
<keyword evidence="3" id="KW-1185">Reference proteome</keyword>
<keyword evidence="1" id="KW-0472">Membrane</keyword>
<keyword evidence="1" id="KW-0812">Transmembrane</keyword>
<evidence type="ECO:0000313" key="3">
    <source>
        <dbReference type="Proteomes" id="UP000605099"/>
    </source>
</evidence>
<evidence type="ECO:0000256" key="1">
    <source>
        <dbReference type="SAM" id="Phobius"/>
    </source>
</evidence>
<sequence length="89" mass="9650">MLPLVVVFCLGVVNFAAHKAVLESGHPILVQVPWLFRSLGGRLSLIVEFVMLLGAMIMAAAGSMGWTWVYALYTLLNGFSAWLIASGRV</sequence>
<protein>
    <submittedName>
        <fullName evidence="2">Uncharacterized protein</fullName>
    </submittedName>
</protein>
<feature type="transmembrane region" description="Helical" evidence="1">
    <location>
        <begin position="43"/>
        <end position="61"/>
    </location>
</feature>